<comment type="caution">
    <text evidence="2">The sequence shown here is derived from an EMBL/GenBank/DDBJ whole genome shotgun (WGS) entry which is preliminary data.</text>
</comment>
<evidence type="ECO:0000313" key="3">
    <source>
        <dbReference type="EMBL" id="CAL4771088.1"/>
    </source>
</evidence>
<reference evidence="3 4" key="2">
    <citation type="submission" date="2024-05" db="EMBL/GenBank/DDBJ databases">
        <authorList>
            <person name="Chen Y."/>
            <person name="Shah S."/>
            <person name="Dougan E. K."/>
            <person name="Thang M."/>
            <person name="Chan C."/>
        </authorList>
    </citation>
    <scope>NUCLEOTIDE SEQUENCE [LARGE SCALE GENOMIC DNA]</scope>
</reference>
<gene>
    <name evidence="2" type="ORF">C1SCF055_LOCUS11360</name>
</gene>
<dbReference type="AlphaFoldDB" id="A0A9P1C2D9"/>
<evidence type="ECO:0000313" key="2">
    <source>
        <dbReference type="EMBL" id="CAI3983776.1"/>
    </source>
</evidence>
<sequence>MRMPKLLGSFLPPALHFHGEKMMQFQWEQRGGRLKLVEDDAVRSVAEDVEAENLKRLKRRQAQERERKHRARRDREWMKTQQFLETNNFDSENVNAPKLSWWGFKRSYPLHKAVMDRKTAGARLQRSISTPRPANQRPRRARSDCRHSSGSTIPVGPQKLGGGPAGWDLETCWIHRRPHKSP</sequence>
<protein>
    <submittedName>
        <fullName evidence="2">Uncharacterized protein</fullName>
    </submittedName>
</protein>
<name>A0A9P1C2D9_9DINO</name>
<accession>A0A9P1C2D9</accession>
<feature type="region of interest" description="Disordered" evidence="1">
    <location>
        <begin position="120"/>
        <end position="164"/>
    </location>
</feature>
<keyword evidence="4" id="KW-1185">Reference proteome</keyword>
<dbReference type="EMBL" id="CAMXCT010000835">
    <property type="protein sequence ID" value="CAI3983776.1"/>
    <property type="molecule type" value="Genomic_DNA"/>
</dbReference>
<organism evidence="2">
    <name type="scientific">Cladocopium goreaui</name>
    <dbReference type="NCBI Taxonomy" id="2562237"/>
    <lineage>
        <taxon>Eukaryota</taxon>
        <taxon>Sar</taxon>
        <taxon>Alveolata</taxon>
        <taxon>Dinophyceae</taxon>
        <taxon>Suessiales</taxon>
        <taxon>Symbiodiniaceae</taxon>
        <taxon>Cladocopium</taxon>
    </lineage>
</organism>
<evidence type="ECO:0000256" key="1">
    <source>
        <dbReference type="SAM" id="MobiDB-lite"/>
    </source>
</evidence>
<proteinExistence type="predicted"/>
<evidence type="ECO:0000313" key="4">
    <source>
        <dbReference type="Proteomes" id="UP001152797"/>
    </source>
</evidence>
<dbReference type="EMBL" id="CAMXCT020000835">
    <property type="protein sequence ID" value="CAL1137151.1"/>
    <property type="molecule type" value="Genomic_DNA"/>
</dbReference>
<dbReference type="EMBL" id="CAMXCT030000835">
    <property type="protein sequence ID" value="CAL4771088.1"/>
    <property type="molecule type" value="Genomic_DNA"/>
</dbReference>
<dbReference type="Proteomes" id="UP001152797">
    <property type="component" value="Unassembled WGS sequence"/>
</dbReference>
<reference evidence="2" key="1">
    <citation type="submission" date="2022-10" db="EMBL/GenBank/DDBJ databases">
        <authorList>
            <person name="Chen Y."/>
            <person name="Dougan E. K."/>
            <person name="Chan C."/>
            <person name="Rhodes N."/>
            <person name="Thang M."/>
        </authorList>
    </citation>
    <scope>NUCLEOTIDE SEQUENCE</scope>
</reference>